<organism evidence="2 3">
    <name type="scientific">Circinella minor</name>
    <dbReference type="NCBI Taxonomy" id="1195481"/>
    <lineage>
        <taxon>Eukaryota</taxon>
        <taxon>Fungi</taxon>
        <taxon>Fungi incertae sedis</taxon>
        <taxon>Mucoromycota</taxon>
        <taxon>Mucoromycotina</taxon>
        <taxon>Mucoromycetes</taxon>
        <taxon>Mucorales</taxon>
        <taxon>Lichtheimiaceae</taxon>
        <taxon>Circinella</taxon>
    </lineage>
</organism>
<keyword evidence="3" id="KW-1185">Reference proteome</keyword>
<gene>
    <name evidence="2" type="ORF">INT45_009771</name>
</gene>
<evidence type="ECO:0000313" key="2">
    <source>
        <dbReference type="EMBL" id="KAG2211077.1"/>
    </source>
</evidence>
<proteinExistence type="predicted"/>
<dbReference type="AlphaFoldDB" id="A0A8H7RIV4"/>
<feature type="region of interest" description="Disordered" evidence="1">
    <location>
        <begin position="1"/>
        <end position="98"/>
    </location>
</feature>
<feature type="compositionally biased region" description="Acidic residues" evidence="1">
    <location>
        <begin position="87"/>
        <end position="98"/>
    </location>
</feature>
<reference evidence="2 3" key="1">
    <citation type="submission" date="2020-12" db="EMBL/GenBank/DDBJ databases">
        <title>Metabolic potential, ecology and presence of endohyphal bacteria is reflected in genomic diversity of Mucoromycotina.</title>
        <authorList>
            <person name="Muszewska A."/>
            <person name="Okrasinska A."/>
            <person name="Steczkiewicz K."/>
            <person name="Drgas O."/>
            <person name="Orlowska M."/>
            <person name="Perlinska-Lenart U."/>
            <person name="Aleksandrzak-Piekarczyk T."/>
            <person name="Szatraj K."/>
            <person name="Zielenkiewicz U."/>
            <person name="Pilsyk S."/>
            <person name="Malc E."/>
            <person name="Mieczkowski P."/>
            <person name="Kruszewska J.S."/>
            <person name="Biernat P."/>
            <person name="Pawlowska J."/>
        </authorList>
    </citation>
    <scope>NUCLEOTIDE SEQUENCE [LARGE SCALE GENOMIC DNA]</scope>
    <source>
        <strain evidence="2 3">CBS 142.35</strain>
    </source>
</reference>
<name>A0A8H7RIV4_9FUNG</name>
<feature type="region of interest" description="Disordered" evidence="1">
    <location>
        <begin position="114"/>
        <end position="156"/>
    </location>
</feature>
<evidence type="ECO:0000256" key="1">
    <source>
        <dbReference type="SAM" id="MobiDB-lite"/>
    </source>
</evidence>
<feature type="non-terminal residue" evidence="2">
    <location>
        <position position="1"/>
    </location>
</feature>
<feature type="region of interest" description="Disordered" evidence="1">
    <location>
        <begin position="213"/>
        <end position="234"/>
    </location>
</feature>
<protein>
    <submittedName>
        <fullName evidence="2">Uncharacterized protein</fullName>
    </submittedName>
</protein>
<feature type="compositionally biased region" description="Low complexity" evidence="1">
    <location>
        <begin position="1"/>
        <end position="39"/>
    </location>
</feature>
<dbReference type="EMBL" id="JAEPRB010000858">
    <property type="protein sequence ID" value="KAG2211077.1"/>
    <property type="molecule type" value="Genomic_DNA"/>
</dbReference>
<comment type="caution">
    <text evidence="2">The sequence shown here is derived from an EMBL/GenBank/DDBJ whole genome shotgun (WGS) entry which is preliminary data.</text>
</comment>
<evidence type="ECO:0000313" key="3">
    <source>
        <dbReference type="Proteomes" id="UP000646827"/>
    </source>
</evidence>
<dbReference type="Proteomes" id="UP000646827">
    <property type="component" value="Unassembled WGS sequence"/>
</dbReference>
<accession>A0A8H7RIV4</accession>
<feature type="compositionally biased region" description="Polar residues" evidence="1">
    <location>
        <begin position="71"/>
        <end position="86"/>
    </location>
</feature>
<sequence>NENQYNRNENQYNRNDNQYNRRNGHNRPGPNRYQNNNNNESPYKQDLPPRPNSPSATSAVLEEENSGFIGSLSSGDINNSYNQENEYFSDNDDYFDDDLQVHEDDFDELYAAQQHIPKPSTRQLRPRNETDPPVRRKSRKQKQATQQPDKHMGSPLHVEQNFKLPAFQSSVPNPENLPVPSPPMPTTGLASIFGDSSLNKTQKPVGSQWTDIRNKNNNEMDIGSPPVEKETEKEMAWVTCRRQKELIVPN</sequence>